<name>A0ACB7SQV1_HYAAI</name>
<accession>A0ACB7SQV1</accession>
<dbReference type="EMBL" id="CM023483">
    <property type="protein sequence ID" value="KAH6936416.1"/>
    <property type="molecule type" value="Genomic_DNA"/>
</dbReference>
<gene>
    <name evidence="1" type="ORF">HPB50_016959</name>
</gene>
<reference evidence="1" key="1">
    <citation type="submission" date="2020-05" db="EMBL/GenBank/DDBJ databases">
        <title>Large-scale comparative analyses of tick genomes elucidate their genetic diversity and vector capacities.</title>
        <authorList>
            <person name="Jia N."/>
            <person name="Wang J."/>
            <person name="Shi W."/>
            <person name="Du L."/>
            <person name="Sun Y."/>
            <person name="Zhan W."/>
            <person name="Jiang J."/>
            <person name="Wang Q."/>
            <person name="Zhang B."/>
            <person name="Ji P."/>
            <person name="Sakyi L.B."/>
            <person name="Cui X."/>
            <person name="Yuan T."/>
            <person name="Jiang B."/>
            <person name="Yang W."/>
            <person name="Lam T.T.-Y."/>
            <person name="Chang Q."/>
            <person name="Ding S."/>
            <person name="Wang X."/>
            <person name="Zhu J."/>
            <person name="Ruan X."/>
            <person name="Zhao L."/>
            <person name="Wei J."/>
            <person name="Que T."/>
            <person name="Du C."/>
            <person name="Cheng J."/>
            <person name="Dai P."/>
            <person name="Han X."/>
            <person name="Huang E."/>
            <person name="Gao Y."/>
            <person name="Liu J."/>
            <person name="Shao H."/>
            <person name="Ye R."/>
            <person name="Li L."/>
            <person name="Wei W."/>
            <person name="Wang X."/>
            <person name="Wang C."/>
            <person name="Yang T."/>
            <person name="Huo Q."/>
            <person name="Li W."/>
            <person name="Guo W."/>
            <person name="Chen H."/>
            <person name="Zhou L."/>
            <person name="Ni X."/>
            <person name="Tian J."/>
            <person name="Zhou Y."/>
            <person name="Sheng Y."/>
            <person name="Liu T."/>
            <person name="Pan Y."/>
            <person name="Xia L."/>
            <person name="Li J."/>
            <person name="Zhao F."/>
            <person name="Cao W."/>
        </authorList>
    </citation>
    <scope>NUCLEOTIDE SEQUENCE</scope>
    <source>
        <strain evidence="1">Hyas-2018</strain>
    </source>
</reference>
<protein>
    <submittedName>
        <fullName evidence="1">Uncharacterized protein</fullName>
    </submittedName>
</protein>
<sequence>MLLARSPTILISLCQNFDELRHQRSIARQKVLQANSILGIAVSNAQPDDCSVSTEINFIREEVARQLSLLPHSHIPPDAPLISPLEQAIPTATCEAIPPITTTTLPPPWLCHRPMPTLPLNLSRSTALLW</sequence>
<dbReference type="Proteomes" id="UP000821845">
    <property type="component" value="Chromosome 3"/>
</dbReference>
<keyword evidence="2" id="KW-1185">Reference proteome</keyword>
<proteinExistence type="predicted"/>
<evidence type="ECO:0000313" key="1">
    <source>
        <dbReference type="EMBL" id="KAH6936416.1"/>
    </source>
</evidence>
<comment type="caution">
    <text evidence="1">The sequence shown here is derived from an EMBL/GenBank/DDBJ whole genome shotgun (WGS) entry which is preliminary data.</text>
</comment>
<evidence type="ECO:0000313" key="2">
    <source>
        <dbReference type="Proteomes" id="UP000821845"/>
    </source>
</evidence>
<organism evidence="1 2">
    <name type="scientific">Hyalomma asiaticum</name>
    <name type="common">Tick</name>
    <dbReference type="NCBI Taxonomy" id="266040"/>
    <lineage>
        <taxon>Eukaryota</taxon>
        <taxon>Metazoa</taxon>
        <taxon>Ecdysozoa</taxon>
        <taxon>Arthropoda</taxon>
        <taxon>Chelicerata</taxon>
        <taxon>Arachnida</taxon>
        <taxon>Acari</taxon>
        <taxon>Parasitiformes</taxon>
        <taxon>Ixodida</taxon>
        <taxon>Ixodoidea</taxon>
        <taxon>Ixodidae</taxon>
        <taxon>Hyalomminae</taxon>
        <taxon>Hyalomma</taxon>
    </lineage>
</organism>